<dbReference type="Gene3D" id="1.25.40.10">
    <property type="entry name" value="Tetratricopeptide repeat domain"/>
    <property type="match status" value="1"/>
</dbReference>
<dbReference type="SUPFAM" id="SSF48452">
    <property type="entry name" value="TPR-like"/>
    <property type="match status" value="2"/>
</dbReference>
<keyword evidence="4" id="KW-0802">TPR repeat</keyword>
<evidence type="ECO:0000256" key="5">
    <source>
        <dbReference type="ARBA" id="ARBA00038253"/>
    </source>
</evidence>
<reference evidence="8" key="1">
    <citation type="journal article" date="2019" name="Int. J. Syst. Evol. Microbiol.">
        <title>The Global Catalogue of Microorganisms (GCM) 10K type strain sequencing project: providing services to taxonomists for standard genome sequencing and annotation.</title>
        <authorList>
            <consortium name="The Broad Institute Genomics Platform"/>
            <consortium name="The Broad Institute Genome Sequencing Center for Infectious Disease"/>
            <person name="Wu L."/>
            <person name="Ma J."/>
        </authorList>
    </citation>
    <scope>NUCLEOTIDE SEQUENCE [LARGE SCALE GENOMIC DNA]</scope>
    <source>
        <strain evidence="8">KCTC 23299</strain>
    </source>
</reference>
<organism evidence="7 8">
    <name type="scientific">Terrimonas rubra</name>
    <dbReference type="NCBI Taxonomy" id="1035890"/>
    <lineage>
        <taxon>Bacteria</taxon>
        <taxon>Pseudomonadati</taxon>
        <taxon>Bacteroidota</taxon>
        <taxon>Chitinophagia</taxon>
        <taxon>Chitinophagales</taxon>
        <taxon>Chitinophagaceae</taxon>
        <taxon>Terrimonas</taxon>
    </lineage>
</organism>
<gene>
    <name evidence="7" type="ORF">ACFS6H_06130</name>
</gene>
<evidence type="ECO:0000256" key="4">
    <source>
        <dbReference type="ARBA" id="ARBA00022803"/>
    </source>
</evidence>
<feature type="transmembrane region" description="Helical" evidence="6">
    <location>
        <begin position="401"/>
        <end position="422"/>
    </location>
</feature>
<protein>
    <recommendedName>
        <fullName evidence="9">Tetratricopeptide repeat-containing protein</fullName>
    </recommendedName>
</protein>
<dbReference type="Proteomes" id="UP001597511">
    <property type="component" value="Unassembled WGS sequence"/>
</dbReference>
<evidence type="ECO:0000313" key="7">
    <source>
        <dbReference type="EMBL" id="MFD2919283.1"/>
    </source>
</evidence>
<evidence type="ECO:0008006" key="9">
    <source>
        <dbReference type="Google" id="ProtNLM"/>
    </source>
</evidence>
<dbReference type="InterPro" id="IPR011990">
    <property type="entry name" value="TPR-like_helical_dom_sf"/>
</dbReference>
<evidence type="ECO:0000256" key="6">
    <source>
        <dbReference type="SAM" id="Phobius"/>
    </source>
</evidence>
<dbReference type="EMBL" id="JBHUOZ010000001">
    <property type="protein sequence ID" value="MFD2919283.1"/>
    <property type="molecule type" value="Genomic_DNA"/>
</dbReference>
<dbReference type="InterPro" id="IPR016032">
    <property type="entry name" value="Sig_transdc_resp-reg_C-effctor"/>
</dbReference>
<keyword evidence="6" id="KW-0472">Membrane</keyword>
<sequence length="591" mass="67483">MYANCRTYFLLFCLSFISIIHYGQSPATDSVAILSGKILKNIEQADHDSTRLKLLNELIDLNMESRPSLVTDWVAQGVVIAQKRNYPDKELALQLKELRALNIQGQFTTTLAKAKALEPLLNKVGVPLQKAAFLLSIGNANQRTGNYDLAAASFTGAIEVCEKNKIRDIEVRAAMNLGNLYQFLNRYEDMLQHLQRTLLKAEKYNLAEDIPMIKFNISNAEAHLNNFGKAIGYLLEVLPYYQQTGNQPALGLIFSNLSWCYFKSQKKELALEYAYKSHAIRTSLKDEAGLAHLEFNLGKIFLDNAQYDSCFKYASSSLQKSMALKLTTDIRDNYETLALLNERQGNFAEANKYLRKYYEWKDSIYIKERDKTLEKELVKYKASATDKVNKDLETANQKTKIYQVIILILAGILGYTVFKSFFSRQKSKKQQLEKHGETVVSETTLPAGNNNVILPAFKPGEKEQLLKEIDGLKVENEKIVKELHTQKSTDITALRDMISSNKLHSDAYWNEFLLLFSKVYPSFFEKMKEEFPALNQNELRISALIKLNHSITDMAKALNITVDSARKARYRLYKKIGLSNDQELIDTIIRI</sequence>
<dbReference type="InterPro" id="IPR019734">
    <property type="entry name" value="TPR_rpt"/>
</dbReference>
<keyword evidence="8" id="KW-1185">Reference proteome</keyword>
<comment type="caution">
    <text evidence="7">The sequence shown here is derived from an EMBL/GenBank/DDBJ whole genome shotgun (WGS) entry which is preliminary data.</text>
</comment>
<proteinExistence type="inferred from homology"/>
<keyword evidence="3" id="KW-0677">Repeat</keyword>
<dbReference type="PANTHER" id="PTHR46630">
    <property type="entry name" value="TETRATRICOPEPTIDE REPEAT PROTEIN 29"/>
    <property type="match status" value="1"/>
</dbReference>
<dbReference type="InterPro" id="IPR051476">
    <property type="entry name" value="Bac_ResReg_Asp_Phosphatase"/>
</dbReference>
<keyword evidence="6" id="KW-0812">Transmembrane</keyword>
<accession>A0ABW6A6I5</accession>
<dbReference type="Gene3D" id="1.10.10.10">
    <property type="entry name" value="Winged helix-like DNA-binding domain superfamily/Winged helix DNA-binding domain"/>
    <property type="match status" value="1"/>
</dbReference>
<dbReference type="PANTHER" id="PTHR46630:SF1">
    <property type="entry name" value="TETRATRICOPEPTIDE REPEAT PROTEIN 29"/>
    <property type="match status" value="1"/>
</dbReference>
<keyword evidence="6" id="KW-1133">Transmembrane helix</keyword>
<keyword evidence="2" id="KW-0963">Cytoplasm</keyword>
<evidence type="ECO:0000256" key="3">
    <source>
        <dbReference type="ARBA" id="ARBA00022737"/>
    </source>
</evidence>
<evidence type="ECO:0000256" key="1">
    <source>
        <dbReference type="ARBA" id="ARBA00004496"/>
    </source>
</evidence>
<dbReference type="SMART" id="SM00028">
    <property type="entry name" value="TPR"/>
    <property type="match status" value="4"/>
</dbReference>
<dbReference type="RefSeq" id="WP_386096316.1">
    <property type="nucleotide sequence ID" value="NZ_JBHUOZ010000001.1"/>
</dbReference>
<comment type="subcellular location">
    <subcellularLocation>
        <location evidence="1">Cytoplasm</location>
    </subcellularLocation>
</comment>
<dbReference type="SUPFAM" id="SSF46894">
    <property type="entry name" value="C-terminal effector domain of the bipartite response regulators"/>
    <property type="match status" value="1"/>
</dbReference>
<dbReference type="InterPro" id="IPR036388">
    <property type="entry name" value="WH-like_DNA-bd_sf"/>
</dbReference>
<name>A0ABW6A6I5_9BACT</name>
<evidence type="ECO:0000313" key="8">
    <source>
        <dbReference type="Proteomes" id="UP001597511"/>
    </source>
</evidence>
<evidence type="ECO:0000256" key="2">
    <source>
        <dbReference type="ARBA" id="ARBA00022490"/>
    </source>
</evidence>
<comment type="similarity">
    <text evidence="5">Belongs to the Rap family.</text>
</comment>